<evidence type="ECO:0000313" key="2">
    <source>
        <dbReference type="Proteomes" id="UP000578686"/>
    </source>
</evidence>
<name>A0A7X6D420_9ACTN</name>
<reference evidence="1 2" key="1">
    <citation type="submission" date="2020-03" db="EMBL/GenBank/DDBJ databases">
        <title>Draft genome of Streptomyces sp. ventii, isolated from the Axial Seamount in the Pacific Ocean, and resequencing of the two type strains Streptomyces lonarensis strain NCL 716 and Streptomyces bohaiensis strain 11A07.</title>
        <authorList>
            <person name="Loughran R.M."/>
            <person name="Pfannmuller K.M."/>
            <person name="Wasson B.J."/>
            <person name="Deadmond M.C."/>
            <person name="Paddock B.E."/>
            <person name="Koyack M.J."/>
            <person name="Gallegos D.A."/>
            <person name="Mitchell E.A."/>
            <person name="Ushijima B."/>
            <person name="Saw J.H."/>
            <person name="Mcphail K.L."/>
            <person name="Videau P."/>
        </authorList>
    </citation>
    <scope>NUCLEOTIDE SEQUENCE [LARGE SCALE GENOMIC DNA]</scope>
    <source>
        <strain evidence="1 2">NCL716</strain>
    </source>
</reference>
<gene>
    <name evidence="1" type="ORF">HCN56_18915</name>
</gene>
<organism evidence="1 2">
    <name type="scientific">Streptomyces lonarensis</name>
    <dbReference type="NCBI Taxonomy" id="700599"/>
    <lineage>
        <taxon>Bacteria</taxon>
        <taxon>Bacillati</taxon>
        <taxon>Actinomycetota</taxon>
        <taxon>Actinomycetes</taxon>
        <taxon>Kitasatosporales</taxon>
        <taxon>Streptomycetaceae</taxon>
        <taxon>Streptomyces</taxon>
    </lineage>
</organism>
<dbReference type="RefSeq" id="WP_167972741.1">
    <property type="nucleotide sequence ID" value="NZ_BHZG01000164.1"/>
</dbReference>
<dbReference type="AlphaFoldDB" id="A0A7X6D420"/>
<protein>
    <submittedName>
        <fullName evidence="1">Uncharacterized protein</fullName>
    </submittedName>
</protein>
<comment type="caution">
    <text evidence="1">The sequence shown here is derived from an EMBL/GenBank/DDBJ whole genome shotgun (WGS) entry which is preliminary data.</text>
</comment>
<evidence type="ECO:0000313" key="1">
    <source>
        <dbReference type="EMBL" id="NJQ07598.1"/>
    </source>
</evidence>
<proteinExistence type="predicted"/>
<dbReference type="Proteomes" id="UP000578686">
    <property type="component" value="Unassembled WGS sequence"/>
</dbReference>
<dbReference type="EMBL" id="JAAVJD010000175">
    <property type="protein sequence ID" value="NJQ07598.1"/>
    <property type="molecule type" value="Genomic_DNA"/>
</dbReference>
<accession>A0A7X6D420</accession>
<keyword evidence="2" id="KW-1185">Reference proteome</keyword>
<sequence length="76" mass="8209">MTNNQQTRPEIGEPAVDRATGRVGIVMGEVGGRVQLRPIGGGIEWEALPAQVVPPGTREELSTRLAVRNRHSRIGL</sequence>